<proteinExistence type="predicted"/>
<organism evidence="2 3">
    <name type="scientific">Azospirillum argentinense</name>
    <dbReference type="NCBI Taxonomy" id="2970906"/>
    <lineage>
        <taxon>Bacteria</taxon>
        <taxon>Pseudomonadati</taxon>
        <taxon>Pseudomonadota</taxon>
        <taxon>Alphaproteobacteria</taxon>
        <taxon>Rhodospirillales</taxon>
        <taxon>Azospirillaceae</taxon>
        <taxon>Azospirillum</taxon>
    </lineage>
</organism>
<comment type="caution">
    <text evidence="2">The sequence shown here is derived from an EMBL/GenBank/DDBJ whole genome shotgun (WGS) entry which is preliminary data.</text>
</comment>
<evidence type="ECO:0000313" key="2">
    <source>
        <dbReference type="EMBL" id="PNQ95738.1"/>
    </source>
</evidence>
<feature type="compositionally biased region" description="Basic residues" evidence="1">
    <location>
        <begin position="62"/>
        <end position="73"/>
    </location>
</feature>
<keyword evidence="2" id="KW-0614">Plasmid</keyword>
<feature type="region of interest" description="Disordered" evidence="1">
    <location>
        <begin position="49"/>
        <end position="128"/>
    </location>
</feature>
<name>A0A2K1FTA2_9PROT</name>
<gene>
    <name evidence="2" type="ORF">C1S70_27250</name>
</gene>
<feature type="compositionally biased region" description="Low complexity" evidence="1">
    <location>
        <begin position="49"/>
        <end position="58"/>
    </location>
</feature>
<geneLocation type="plasmid" evidence="2">
    <name>p25unnamed</name>
</geneLocation>
<evidence type="ECO:0000256" key="1">
    <source>
        <dbReference type="SAM" id="MobiDB-lite"/>
    </source>
</evidence>
<dbReference type="AlphaFoldDB" id="A0A2K1FTA2"/>
<protein>
    <submittedName>
        <fullName evidence="2">Uncharacterized protein</fullName>
    </submittedName>
</protein>
<reference evidence="2 3" key="1">
    <citation type="submission" date="2018-01" db="EMBL/GenBank/DDBJ databases">
        <title>Whole genome sequence of Azospirillum brasilense REC3 isolated from strawberry roots.</title>
        <authorList>
            <person name="Fontana C.A."/>
            <person name="Salazar S.M."/>
            <person name="Bassi D."/>
            <person name="Puglisi E."/>
            <person name="Lovaisa N.C."/>
            <person name="Toffoli L.M."/>
            <person name="Pedraza R."/>
            <person name="Cocconcelli P.S."/>
        </authorList>
    </citation>
    <scope>NUCLEOTIDE SEQUENCE [LARGE SCALE GENOMIC DNA]</scope>
    <source>
        <strain evidence="2 3">REC3</strain>
        <plasmid evidence="2">p25unnamed</plasmid>
    </source>
</reference>
<sequence length="128" mass="14213">MRPPRNLPMCRMCRMCRDAPISRMRTWPPPPRWSPGPLLRRRCGCGAWGRRLGRNVGAGPRGGRRRRGGRGRRRCLDQPRSRSGAGRGTRNADGCRRPRPVGPRPHARAGGEGSANPAGARCRRRSCA</sequence>
<dbReference type="Proteomes" id="UP000236268">
    <property type="component" value="Unassembled WGS sequence"/>
</dbReference>
<evidence type="ECO:0000313" key="3">
    <source>
        <dbReference type="Proteomes" id="UP000236268"/>
    </source>
</evidence>
<accession>A0A2K1FTA2</accession>
<dbReference type="EMBL" id="POWG01000042">
    <property type="protein sequence ID" value="PNQ95738.1"/>
    <property type="molecule type" value="Genomic_DNA"/>
</dbReference>